<dbReference type="RefSeq" id="WP_210579270.1">
    <property type="nucleotide sequence ID" value="NZ_LK995479.1"/>
</dbReference>
<dbReference type="AlphaFoldDB" id="A0A1L7RII2"/>
<proteinExistence type="predicted"/>
<evidence type="ECO:0000313" key="1">
    <source>
        <dbReference type="EMBL" id="CED90619.1"/>
    </source>
</evidence>
<dbReference type="Pfam" id="PF04883">
    <property type="entry name" value="HK97-gp10_like"/>
    <property type="match status" value="1"/>
</dbReference>
<sequence length="126" mass="13029">MPSPRMVLDHAGLDRLLASSQMGTAIFAQAQDMLPVVRAATPRRSGALAASWRVESAQTVVRTRKGGTSVRAGARIISDAEHAAAVEFGHLGTAVPGAEGYRFVVPGQHMLGALAGTKAARAAGKK</sequence>
<dbReference type="InterPro" id="IPR010064">
    <property type="entry name" value="HK97-gp10_tail"/>
</dbReference>
<accession>A0A1L7RII2</accession>
<reference evidence="1" key="1">
    <citation type="submission" date="2014-07" db="EMBL/GenBank/DDBJ databases">
        <authorList>
            <person name="Zhang J.E."/>
            <person name="Yang H."/>
            <person name="Guo J."/>
            <person name="Deng Z."/>
            <person name="Luo H."/>
            <person name="Luo M."/>
            <person name="Zhao B."/>
        </authorList>
    </citation>
    <scope>NUCLEOTIDE SEQUENCE</scope>
    <source>
        <strain evidence="1">AM4</strain>
    </source>
</reference>
<protein>
    <submittedName>
        <fullName evidence="1">Bacteriophage HK97-gp10, putative tail-component</fullName>
    </submittedName>
</protein>
<organism evidence="1">
    <name type="scientific">Actinomyces succiniciruminis</name>
    <dbReference type="NCBI Taxonomy" id="1522002"/>
    <lineage>
        <taxon>Bacteria</taxon>
        <taxon>Bacillati</taxon>
        <taxon>Actinomycetota</taxon>
        <taxon>Actinomycetes</taxon>
        <taxon>Actinomycetales</taxon>
        <taxon>Actinomycetaceae</taxon>
        <taxon>Actinomyces</taxon>
    </lineage>
</organism>
<dbReference type="EMBL" id="LK995479">
    <property type="protein sequence ID" value="CED90619.1"/>
    <property type="molecule type" value="Genomic_DNA"/>
</dbReference>
<name>A0A1L7RII2_9ACTO</name>
<gene>
    <name evidence="1" type="ORF">AAM4_0787</name>
</gene>